<evidence type="ECO:0000313" key="3">
    <source>
        <dbReference type="Proteomes" id="UP000575241"/>
    </source>
</evidence>
<dbReference type="InterPro" id="IPR029442">
    <property type="entry name" value="GyrI-like"/>
</dbReference>
<name>A0A7W7K4E9_9SPHN</name>
<accession>A0A7W7K4E9</accession>
<evidence type="ECO:0000313" key="2">
    <source>
        <dbReference type="EMBL" id="MBB4840847.1"/>
    </source>
</evidence>
<keyword evidence="3" id="KW-1185">Reference proteome</keyword>
<dbReference type="InterPro" id="IPR011256">
    <property type="entry name" value="Reg_factor_effector_dom_sf"/>
</dbReference>
<dbReference type="Proteomes" id="UP000575241">
    <property type="component" value="Unassembled WGS sequence"/>
</dbReference>
<gene>
    <name evidence="2" type="ORF">HNP52_003944</name>
</gene>
<proteinExistence type="predicted"/>
<dbReference type="Pfam" id="PF06445">
    <property type="entry name" value="GyrI-like"/>
    <property type="match status" value="1"/>
</dbReference>
<feature type="domain" description="GyrI-like small molecule binding" evidence="1">
    <location>
        <begin position="2"/>
        <end position="56"/>
    </location>
</feature>
<dbReference type="AlphaFoldDB" id="A0A7W7K4E9"/>
<protein>
    <submittedName>
        <fullName evidence="2">DNA gyrase inhibitor GyrI</fullName>
    </submittedName>
</protein>
<sequence length="57" mass="6483">MTGPDDNLRPAAHFLYADWLPRSGEELRDFPMFAERVKFFPDVPSSEAVTDVFLPLA</sequence>
<comment type="caution">
    <text evidence="2">The sequence shown here is derived from an EMBL/GenBank/DDBJ whole genome shotgun (WGS) entry which is preliminary data.</text>
</comment>
<organism evidence="2 3">
    <name type="scientific">Sphingomonas kyeonggiensis</name>
    <dbReference type="NCBI Taxonomy" id="1268553"/>
    <lineage>
        <taxon>Bacteria</taxon>
        <taxon>Pseudomonadati</taxon>
        <taxon>Pseudomonadota</taxon>
        <taxon>Alphaproteobacteria</taxon>
        <taxon>Sphingomonadales</taxon>
        <taxon>Sphingomonadaceae</taxon>
        <taxon>Sphingomonas</taxon>
    </lineage>
</organism>
<evidence type="ECO:0000259" key="1">
    <source>
        <dbReference type="Pfam" id="PF06445"/>
    </source>
</evidence>
<dbReference type="SUPFAM" id="SSF55136">
    <property type="entry name" value="Probable bacterial effector-binding domain"/>
    <property type="match status" value="1"/>
</dbReference>
<dbReference type="EMBL" id="JACHLN010000004">
    <property type="protein sequence ID" value="MBB4840847.1"/>
    <property type="molecule type" value="Genomic_DNA"/>
</dbReference>
<reference evidence="2 3" key="1">
    <citation type="submission" date="2020-08" db="EMBL/GenBank/DDBJ databases">
        <title>Functional genomics of gut bacteria from endangered species of beetles.</title>
        <authorList>
            <person name="Carlos-Shanley C."/>
        </authorList>
    </citation>
    <scope>NUCLEOTIDE SEQUENCE [LARGE SCALE GENOMIC DNA]</scope>
    <source>
        <strain evidence="2 3">S00224</strain>
    </source>
</reference>
<dbReference type="Gene3D" id="3.20.80.10">
    <property type="entry name" value="Regulatory factor, effector binding domain"/>
    <property type="match status" value="1"/>
</dbReference>